<sequence length="112" mass="13438">MSTDTTFLFRDGGITKFKRESGPLLSVRKWQSLPQRIQLLPAPSYHSKTSSRRRSQKMIVAVQHDLHHHRYVSADWYYHPYNCRISYLFVKGELQLRTSIERTREQQLRAYR</sequence>
<dbReference type="AlphaFoldDB" id="A0AAV4JYD0"/>
<protein>
    <submittedName>
        <fullName evidence="1">Uncharacterized protein</fullName>
    </submittedName>
</protein>
<accession>A0AAV4JYD0</accession>
<evidence type="ECO:0000313" key="2">
    <source>
        <dbReference type="Proteomes" id="UP000762676"/>
    </source>
</evidence>
<comment type="caution">
    <text evidence="1">The sequence shown here is derived from an EMBL/GenBank/DDBJ whole genome shotgun (WGS) entry which is preliminary data.</text>
</comment>
<organism evidence="1 2">
    <name type="scientific">Elysia marginata</name>
    <dbReference type="NCBI Taxonomy" id="1093978"/>
    <lineage>
        <taxon>Eukaryota</taxon>
        <taxon>Metazoa</taxon>
        <taxon>Spiralia</taxon>
        <taxon>Lophotrochozoa</taxon>
        <taxon>Mollusca</taxon>
        <taxon>Gastropoda</taxon>
        <taxon>Heterobranchia</taxon>
        <taxon>Euthyneura</taxon>
        <taxon>Panpulmonata</taxon>
        <taxon>Sacoglossa</taxon>
        <taxon>Placobranchoidea</taxon>
        <taxon>Plakobranchidae</taxon>
        <taxon>Elysia</taxon>
    </lineage>
</organism>
<gene>
    <name evidence="1" type="ORF">ElyMa_005306800</name>
</gene>
<keyword evidence="2" id="KW-1185">Reference proteome</keyword>
<dbReference type="EMBL" id="BMAT01010565">
    <property type="protein sequence ID" value="GFS27813.1"/>
    <property type="molecule type" value="Genomic_DNA"/>
</dbReference>
<reference evidence="1 2" key="1">
    <citation type="journal article" date="2021" name="Elife">
        <title>Chloroplast acquisition without the gene transfer in kleptoplastic sea slugs, Plakobranchus ocellatus.</title>
        <authorList>
            <person name="Maeda T."/>
            <person name="Takahashi S."/>
            <person name="Yoshida T."/>
            <person name="Shimamura S."/>
            <person name="Takaki Y."/>
            <person name="Nagai Y."/>
            <person name="Toyoda A."/>
            <person name="Suzuki Y."/>
            <person name="Arimoto A."/>
            <person name="Ishii H."/>
            <person name="Satoh N."/>
            <person name="Nishiyama T."/>
            <person name="Hasebe M."/>
            <person name="Maruyama T."/>
            <person name="Minagawa J."/>
            <person name="Obokata J."/>
            <person name="Shigenobu S."/>
        </authorList>
    </citation>
    <scope>NUCLEOTIDE SEQUENCE [LARGE SCALE GENOMIC DNA]</scope>
</reference>
<dbReference type="Proteomes" id="UP000762676">
    <property type="component" value="Unassembled WGS sequence"/>
</dbReference>
<evidence type="ECO:0000313" key="1">
    <source>
        <dbReference type="EMBL" id="GFS27813.1"/>
    </source>
</evidence>
<proteinExistence type="predicted"/>
<name>A0AAV4JYD0_9GAST</name>